<organism evidence="1 2">
    <name type="scientific">Massilia cavernae</name>
    <dbReference type="NCBI Taxonomy" id="2320864"/>
    <lineage>
        <taxon>Bacteria</taxon>
        <taxon>Pseudomonadati</taxon>
        <taxon>Pseudomonadota</taxon>
        <taxon>Betaproteobacteria</taxon>
        <taxon>Burkholderiales</taxon>
        <taxon>Oxalobacteraceae</taxon>
        <taxon>Telluria group</taxon>
        <taxon>Massilia</taxon>
    </lineage>
</organism>
<protein>
    <recommendedName>
        <fullName evidence="3">DUF2486 family protein</fullName>
    </recommendedName>
</protein>
<dbReference type="AlphaFoldDB" id="A0A418Y735"/>
<dbReference type="EMBL" id="QYUP01000024">
    <property type="protein sequence ID" value="RJG25415.1"/>
    <property type="molecule type" value="Genomic_DNA"/>
</dbReference>
<gene>
    <name evidence="1" type="ORF">D3872_02870</name>
</gene>
<keyword evidence="2" id="KW-1185">Reference proteome</keyword>
<accession>A0A418Y735</accession>
<proteinExistence type="predicted"/>
<evidence type="ECO:0008006" key="3">
    <source>
        <dbReference type="Google" id="ProtNLM"/>
    </source>
</evidence>
<evidence type="ECO:0000313" key="1">
    <source>
        <dbReference type="EMBL" id="RJG25415.1"/>
    </source>
</evidence>
<evidence type="ECO:0000313" key="2">
    <source>
        <dbReference type="Proteomes" id="UP000284006"/>
    </source>
</evidence>
<reference evidence="1 2" key="1">
    <citation type="submission" date="2018-09" db="EMBL/GenBank/DDBJ databases">
        <authorList>
            <person name="Zhu H."/>
        </authorList>
    </citation>
    <scope>NUCLEOTIDE SEQUENCE [LARGE SCALE GENOMIC DNA]</scope>
    <source>
        <strain evidence="1 2">K1S02-61</strain>
    </source>
</reference>
<comment type="caution">
    <text evidence="1">The sequence shown here is derived from an EMBL/GenBank/DDBJ whole genome shotgun (WGS) entry which is preliminary data.</text>
</comment>
<sequence length="118" mass="13192">MNSNPAFDASIPVLTEVFQEKAEAPAPAPPAASEPALASLGEQDWELVERRLHERVLHQLQSRVDFVLEQRLKDSMEEVLRHAVSGLTEEIRHGLQDTIEKIVVRAVAQEIAHLKALK</sequence>
<dbReference type="OrthoDB" id="8779130at2"/>
<dbReference type="Proteomes" id="UP000284006">
    <property type="component" value="Unassembled WGS sequence"/>
</dbReference>
<name>A0A418Y735_9BURK</name>
<dbReference type="RefSeq" id="WP_119809391.1">
    <property type="nucleotide sequence ID" value="NZ_QYUP01000024.1"/>
</dbReference>